<organism evidence="1 2">
    <name type="scientific">Botrytis tulipae</name>
    <dbReference type="NCBI Taxonomy" id="87230"/>
    <lineage>
        <taxon>Eukaryota</taxon>
        <taxon>Fungi</taxon>
        <taxon>Dikarya</taxon>
        <taxon>Ascomycota</taxon>
        <taxon>Pezizomycotina</taxon>
        <taxon>Leotiomycetes</taxon>
        <taxon>Helotiales</taxon>
        <taxon>Sclerotiniaceae</taxon>
        <taxon>Botrytis</taxon>
    </lineage>
</organism>
<reference evidence="1 2" key="1">
    <citation type="submission" date="2017-12" db="EMBL/GenBank/DDBJ databases">
        <title>Comparative genomics of Botrytis spp.</title>
        <authorList>
            <person name="Valero-Jimenez C.A."/>
            <person name="Tapia P."/>
            <person name="Veloso J."/>
            <person name="Silva-Moreno E."/>
            <person name="Staats M."/>
            <person name="Valdes J.H."/>
            <person name="Van Kan J.A.L."/>
        </authorList>
    </citation>
    <scope>NUCLEOTIDE SEQUENCE [LARGE SCALE GENOMIC DNA]</scope>
    <source>
        <strain evidence="1 2">Bt9001</strain>
    </source>
</reference>
<accession>A0A4Z1ECE1</accession>
<proteinExistence type="predicted"/>
<dbReference type="EMBL" id="PQXH01000342">
    <property type="protein sequence ID" value="TGO07031.1"/>
    <property type="molecule type" value="Genomic_DNA"/>
</dbReference>
<protein>
    <submittedName>
        <fullName evidence="1">Uncharacterized protein</fullName>
    </submittedName>
</protein>
<evidence type="ECO:0000313" key="2">
    <source>
        <dbReference type="Proteomes" id="UP000297777"/>
    </source>
</evidence>
<dbReference type="Proteomes" id="UP000297777">
    <property type="component" value="Unassembled WGS sequence"/>
</dbReference>
<comment type="caution">
    <text evidence="1">The sequence shown here is derived from an EMBL/GenBank/DDBJ whole genome shotgun (WGS) entry which is preliminary data.</text>
</comment>
<keyword evidence="2" id="KW-1185">Reference proteome</keyword>
<sequence>MSSSSSNFAQYGAKLLQAASTEEREQVAHLLDVLFDDPDERHTFTKRFLGASLDQQSGSPVDLSDATVNATPNIVPSSILSNPGTWLKDSVTQLLPLINANSAQQSPLLALNEKVESLFKYGPDIAVFIFSKLQLHIKEKTYKRTGAIIEIGIFSEESDLSLDQDHSFLWKSCKMAATLVLLFATSNDPVFLDNALKSQSRSLGGLPTYDSIRKTPSASLPLAFQRAKLAAKNNEQTTVFAVALVDVHIFELAQRGASEPYFSFAHVFTIGVGPEGVIVWQAWGQHGYRLDEYLNNGHGRVRDWSEADQFVRDFDKLAAQKKGTWDAKCNKLYKKLFLVDINQICGPGRLERPVTPKFKAWVSIHTIQNVTYEDVTKFSWSIE</sequence>
<dbReference type="OrthoDB" id="3599702at2759"/>
<evidence type="ECO:0000313" key="1">
    <source>
        <dbReference type="EMBL" id="TGO07031.1"/>
    </source>
</evidence>
<dbReference type="AlphaFoldDB" id="A0A4Z1ECE1"/>
<name>A0A4Z1ECE1_9HELO</name>
<gene>
    <name evidence="1" type="ORF">BTUL_0344g00020</name>
</gene>